<feature type="region of interest" description="Disordered" evidence="1">
    <location>
        <begin position="179"/>
        <end position="229"/>
    </location>
</feature>
<organism evidence="3">
    <name type="scientific">Solibacter usitatus (strain Ellin6076)</name>
    <dbReference type="NCBI Taxonomy" id="234267"/>
    <lineage>
        <taxon>Bacteria</taxon>
        <taxon>Pseudomonadati</taxon>
        <taxon>Acidobacteriota</taxon>
        <taxon>Terriglobia</taxon>
        <taxon>Bryobacterales</taxon>
        <taxon>Solibacteraceae</taxon>
        <taxon>Candidatus Solibacter</taxon>
    </lineage>
</organism>
<name>Q022Z2_SOLUE</name>
<gene>
    <name evidence="3" type="ordered locus">Acid_2970</name>
</gene>
<dbReference type="OrthoDB" id="7837485at2"/>
<feature type="compositionally biased region" description="Basic and acidic residues" evidence="1">
    <location>
        <begin position="194"/>
        <end position="216"/>
    </location>
</feature>
<protein>
    <submittedName>
        <fullName evidence="3">Uncharacterized protein</fullName>
    </submittedName>
</protein>
<dbReference type="EMBL" id="CP000473">
    <property type="protein sequence ID" value="ABJ83954.1"/>
    <property type="molecule type" value="Genomic_DNA"/>
</dbReference>
<evidence type="ECO:0000256" key="1">
    <source>
        <dbReference type="SAM" id="MobiDB-lite"/>
    </source>
</evidence>
<reference evidence="3" key="1">
    <citation type="submission" date="2006-10" db="EMBL/GenBank/DDBJ databases">
        <title>Complete sequence of Solibacter usitatus Ellin6076.</title>
        <authorList>
            <consortium name="US DOE Joint Genome Institute"/>
            <person name="Copeland A."/>
            <person name="Lucas S."/>
            <person name="Lapidus A."/>
            <person name="Barry K."/>
            <person name="Detter J.C."/>
            <person name="Glavina del Rio T."/>
            <person name="Hammon N."/>
            <person name="Israni S."/>
            <person name="Dalin E."/>
            <person name="Tice H."/>
            <person name="Pitluck S."/>
            <person name="Thompson L.S."/>
            <person name="Brettin T."/>
            <person name="Bruce D."/>
            <person name="Han C."/>
            <person name="Tapia R."/>
            <person name="Gilna P."/>
            <person name="Schmutz J."/>
            <person name="Larimer F."/>
            <person name="Land M."/>
            <person name="Hauser L."/>
            <person name="Kyrpides N."/>
            <person name="Mikhailova N."/>
            <person name="Janssen P.H."/>
            <person name="Kuske C.R."/>
            <person name="Richardson P."/>
        </authorList>
    </citation>
    <scope>NUCLEOTIDE SEQUENCE</scope>
    <source>
        <strain evidence="3">Ellin6076</strain>
    </source>
</reference>
<proteinExistence type="predicted"/>
<dbReference type="InParanoid" id="Q022Z2"/>
<evidence type="ECO:0000256" key="2">
    <source>
        <dbReference type="SAM" id="SignalP"/>
    </source>
</evidence>
<dbReference type="STRING" id="234267.Acid_2970"/>
<feature type="signal peptide" evidence="2">
    <location>
        <begin position="1"/>
        <end position="24"/>
    </location>
</feature>
<sequence precursor="true">MSKKIVPGLLLTATAVLSAGQCHAQSEVQLRARQLPGWDQTQREGRCHIRLWVDDRAEVRLRGDRIWVTTLQGAKGRDEGSDCSQALPFNAVSDFQVRQISGRSRVATAQDPSRANNYTAMFSVEDRQGGGDNYEFEVTWRADTDVSHVPAPFFDDVRACQDLVRQRFTAQNGRGAYIDFDGFADRQGPSSDRSQGHGQERGRGWRNQARDQERIQGRGTGKSRSETREITYSCVVDTQRNLVQSGDYNYSGASVRVDTRNPLK</sequence>
<evidence type="ECO:0000313" key="3">
    <source>
        <dbReference type="EMBL" id="ABJ83954.1"/>
    </source>
</evidence>
<dbReference type="KEGG" id="sus:Acid_2970"/>
<feature type="chain" id="PRO_5004163166" evidence="2">
    <location>
        <begin position="25"/>
        <end position="264"/>
    </location>
</feature>
<keyword evidence="2" id="KW-0732">Signal</keyword>
<dbReference type="AlphaFoldDB" id="Q022Z2"/>
<accession>Q022Z2</accession>
<dbReference type="HOGENOM" id="CLU_1053372_0_0_0"/>